<accession>A0A378UHQ0</accession>
<protein>
    <recommendedName>
        <fullName evidence="2">Winged helix-turn-helix domain-containing protein</fullName>
    </recommendedName>
</protein>
<name>A0A378UHQ0_BERDE</name>
<evidence type="ECO:0000313" key="3">
    <source>
        <dbReference type="EMBL" id="STZ76856.1"/>
    </source>
</evidence>
<organism evidence="3 4">
    <name type="scientific">Bergeriella denitrificans</name>
    <name type="common">Neisseria denitrificans</name>
    <dbReference type="NCBI Taxonomy" id="494"/>
    <lineage>
        <taxon>Bacteria</taxon>
        <taxon>Pseudomonadati</taxon>
        <taxon>Pseudomonadota</taxon>
        <taxon>Betaproteobacteria</taxon>
        <taxon>Neisseriales</taxon>
        <taxon>Neisseriaceae</taxon>
        <taxon>Bergeriella</taxon>
    </lineage>
</organism>
<keyword evidence="4" id="KW-1185">Reference proteome</keyword>
<dbReference type="InterPro" id="IPR055245">
    <property type="entry name" value="HTH_proteobacteria"/>
</dbReference>
<dbReference type="Proteomes" id="UP000254651">
    <property type="component" value="Unassembled WGS sequence"/>
</dbReference>
<dbReference type="EMBL" id="UGQS01000002">
    <property type="protein sequence ID" value="STZ76856.1"/>
    <property type="molecule type" value="Genomic_DNA"/>
</dbReference>
<reference evidence="3 4" key="1">
    <citation type="submission" date="2018-06" db="EMBL/GenBank/DDBJ databases">
        <authorList>
            <consortium name="Pathogen Informatics"/>
            <person name="Doyle S."/>
        </authorList>
    </citation>
    <scope>NUCLEOTIDE SEQUENCE [LARGE SCALE GENOMIC DNA]</scope>
    <source>
        <strain evidence="3 4">NCTC10295</strain>
    </source>
</reference>
<proteinExistence type="predicted"/>
<feature type="domain" description="Winged helix-turn-helix" evidence="2">
    <location>
        <begin position="34"/>
        <end position="91"/>
    </location>
</feature>
<gene>
    <name evidence="3" type="ORF">NCTC10295_01644</name>
</gene>
<feature type="region of interest" description="Disordered" evidence="1">
    <location>
        <begin position="1"/>
        <end position="22"/>
    </location>
</feature>
<dbReference type="RefSeq" id="WP_245934303.1">
    <property type="nucleotide sequence ID" value="NZ_CP181246.1"/>
</dbReference>
<dbReference type="AlphaFoldDB" id="A0A378UHQ0"/>
<evidence type="ECO:0000259" key="2">
    <source>
        <dbReference type="Pfam" id="PF14090"/>
    </source>
</evidence>
<evidence type="ECO:0000256" key="1">
    <source>
        <dbReference type="SAM" id="MobiDB-lite"/>
    </source>
</evidence>
<sequence>MQKETAQTQTHSDGQAGSNDIIMKPARPKFKPESQCGEILAYIRAHGSITHHQAAQMGIMGFNARINEIRAAGYPVICTMTEHINKHGKAVKRGVFTLAVETEGAAA</sequence>
<evidence type="ECO:0000313" key="4">
    <source>
        <dbReference type="Proteomes" id="UP000254651"/>
    </source>
</evidence>
<feature type="compositionally biased region" description="Polar residues" evidence="1">
    <location>
        <begin position="1"/>
        <end position="18"/>
    </location>
</feature>
<dbReference type="Pfam" id="PF14090">
    <property type="entry name" value="HTH_39"/>
    <property type="match status" value="1"/>
</dbReference>